<evidence type="ECO:0000256" key="2">
    <source>
        <dbReference type="ARBA" id="ARBA00010333"/>
    </source>
</evidence>
<keyword evidence="11" id="KW-1185">Reference proteome</keyword>
<dbReference type="AlphaFoldDB" id="A0A417YEC7"/>
<dbReference type="PANTHER" id="PTHR35936">
    <property type="entry name" value="MEMBRANE-BOUND LYTIC MUREIN TRANSGLYCOSYLASE F"/>
    <property type="match status" value="1"/>
</dbReference>
<proteinExistence type="inferred from homology"/>
<dbReference type="SMART" id="SM00062">
    <property type="entry name" value="PBPb"/>
    <property type="match status" value="1"/>
</dbReference>
<evidence type="ECO:0000256" key="5">
    <source>
        <dbReference type="ARBA" id="ARBA00023288"/>
    </source>
</evidence>
<organism evidence="10 11">
    <name type="scientific">Oceanobacillus profundus</name>
    <dbReference type="NCBI Taxonomy" id="372463"/>
    <lineage>
        <taxon>Bacteria</taxon>
        <taxon>Bacillati</taxon>
        <taxon>Bacillota</taxon>
        <taxon>Bacilli</taxon>
        <taxon>Bacillales</taxon>
        <taxon>Bacillaceae</taxon>
        <taxon>Oceanobacillus</taxon>
    </lineage>
</organism>
<feature type="domain" description="Solute-binding protein family 3/N-terminal" evidence="8">
    <location>
        <begin position="44"/>
        <end position="263"/>
    </location>
</feature>
<dbReference type="PROSITE" id="PS01039">
    <property type="entry name" value="SBP_BACTERIAL_3"/>
    <property type="match status" value="1"/>
</dbReference>
<keyword evidence="4" id="KW-0564">Palmitate</keyword>
<gene>
    <name evidence="10" type="ORF">D1B32_14680</name>
</gene>
<comment type="similarity">
    <text evidence="2 6">Belongs to the bacterial solute-binding protein 3 family.</text>
</comment>
<evidence type="ECO:0000256" key="7">
    <source>
        <dbReference type="SAM" id="SignalP"/>
    </source>
</evidence>
<dbReference type="EMBL" id="QWEH01000010">
    <property type="protein sequence ID" value="RHW31016.1"/>
    <property type="molecule type" value="Genomic_DNA"/>
</dbReference>
<dbReference type="PANTHER" id="PTHR35936:SF17">
    <property type="entry name" value="ARGININE-BINDING EXTRACELLULAR PROTEIN ARTP"/>
    <property type="match status" value="1"/>
</dbReference>
<evidence type="ECO:0000256" key="6">
    <source>
        <dbReference type="RuleBase" id="RU003744"/>
    </source>
</evidence>
<name>A0A417YEC7_9BACI</name>
<evidence type="ECO:0000259" key="8">
    <source>
        <dbReference type="SMART" id="SM00062"/>
    </source>
</evidence>
<accession>A0A417YEC7</accession>
<dbReference type="PROSITE" id="PS51257">
    <property type="entry name" value="PROKAR_LIPOPROTEIN"/>
    <property type="match status" value="1"/>
</dbReference>
<feature type="domain" description="Ionotropic glutamate receptor C-terminal" evidence="9">
    <location>
        <begin position="44"/>
        <end position="262"/>
    </location>
</feature>
<dbReference type="Gene3D" id="3.40.190.10">
    <property type="entry name" value="Periplasmic binding protein-like II"/>
    <property type="match status" value="2"/>
</dbReference>
<dbReference type="Proteomes" id="UP000285456">
    <property type="component" value="Unassembled WGS sequence"/>
</dbReference>
<feature type="chain" id="PRO_5038620971" evidence="7">
    <location>
        <begin position="20"/>
        <end position="264"/>
    </location>
</feature>
<sequence length="264" mass="28767">MKFSLVKLLMAAAIIALLAACGTSETGTGNENNAESDEAGNKEVLTMATSADFPPFESYDTEGNFIGFDIELAQLIADELGYELKIEDMNFDGLVGALQAGRVDMVMAGMSATEDRRKNVDFSIEYNRSGEMFVTKEDAPVESLEDLEGKIVGVQLGTIQEEGADELSKEYGFEVKKVDNAGILVQEMNSNRLDVMYMDKEVATGYIESQGFVGFDDPTTVSPGMAIAFPKESELVEDVNGVLEELQSNGKIEALQEKWLTESE</sequence>
<comment type="caution">
    <text evidence="10">The sequence shown here is derived from an EMBL/GenBank/DDBJ whole genome shotgun (WGS) entry which is preliminary data.</text>
</comment>
<evidence type="ECO:0000256" key="4">
    <source>
        <dbReference type="ARBA" id="ARBA00023139"/>
    </source>
</evidence>
<dbReference type="SUPFAM" id="SSF53850">
    <property type="entry name" value="Periplasmic binding protein-like II"/>
    <property type="match status" value="1"/>
</dbReference>
<dbReference type="RefSeq" id="WP_118889752.1">
    <property type="nucleotide sequence ID" value="NZ_JAMAWL010000008.1"/>
</dbReference>
<dbReference type="InterPro" id="IPR001638">
    <property type="entry name" value="Solute-binding_3/MltF_N"/>
</dbReference>
<dbReference type="InterPro" id="IPR018313">
    <property type="entry name" value="SBP_3_CS"/>
</dbReference>
<reference evidence="10 11" key="1">
    <citation type="journal article" date="2007" name="Int. J. Syst. Evol. Microbiol.">
        <title>Oceanobacillus profundus sp. nov., isolated from a deep-sea sediment core.</title>
        <authorList>
            <person name="Kim Y.G."/>
            <person name="Choi D.H."/>
            <person name="Hyun S."/>
            <person name="Cho B.C."/>
        </authorList>
    </citation>
    <scope>NUCLEOTIDE SEQUENCE [LARGE SCALE GENOMIC DNA]</scope>
    <source>
        <strain evidence="10 11">DSM 18246</strain>
    </source>
</reference>
<dbReference type="GO" id="GO:0016020">
    <property type="term" value="C:membrane"/>
    <property type="evidence" value="ECO:0007669"/>
    <property type="project" value="InterPro"/>
</dbReference>
<keyword evidence="3 7" id="KW-0732">Signal</keyword>
<evidence type="ECO:0000313" key="11">
    <source>
        <dbReference type="Proteomes" id="UP000285456"/>
    </source>
</evidence>
<evidence type="ECO:0000256" key="3">
    <source>
        <dbReference type="ARBA" id="ARBA00022729"/>
    </source>
</evidence>
<keyword evidence="5" id="KW-0449">Lipoprotein</keyword>
<dbReference type="SMART" id="SM00079">
    <property type="entry name" value="PBPe"/>
    <property type="match status" value="1"/>
</dbReference>
<protein>
    <submittedName>
        <fullName evidence="10">Amino acid ABC transporter substrate-binding protein</fullName>
    </submittedName>
</protein>
<feature type="signal peptide" evidence="7">
    <location>
        <begin position="1"/>
        <end position="19"/>
    </location>
</feature>
<comment type="subcellular location">
    <subcellularLocation>
        <location evidence="1">Cell envelope</location>
    </subcellularLocation>
</comment>
<evidence type="ECO:0000313" key="10">
    <source>
        <dbReference type="EMBL" id="RHW31016.1"/>
    </source>
</evidence>
<dbReference type="GO" id="GO:0015276">
    <property type="term" value="F:ligand-gated monoatomic ion channel activity"/>
    <property type="evidence" value="ECO:0007669"/>
    <property type="project" value="InterPro"/>
</dbReference>
<dbReference type="OrthoDB" id="9811552at2"/>
<dbReference type="CDD" id="cd13530">
    <property type="entry name" value="PBP2_peptides_like"/>
    <property type="match status" value="1"/>
</dbReference>
<evidence type="ECO:0000256" key="1">
    <source>
        <dbReference type="ARBA" id="ARBA00004196"/>
    </source>
</evidence>
<dbReference type="GO" id="GO:0030313">
    <property type="term" value="C:cell envelope"/>
    <property type="evidence" value="ECO:0007669"/>
    <property type="project" value="UniProtKB-SubCell"/>
</dbReference>
<evidence type="ECO:0000259" key="9">
    <source>
        <dbReference type="SMART" id="SM00079"/>
    </source>
</evidence>
<dbReference type="Pfam" id="PF00497">
    <property type="entry name" value="SBP_bac_3"/>
    <property type="match status" value="1"/>
</dbReference>
<dbReference type="InterPro" id="IPR001320">
    <property type="entry name" value="Iontro_rcpt_C"/>
</dbReference>